<keyword evidence="2" id="KW-1185">Reference proteome</keyword>
<organism evidence="1 2">
    <name type="scientific">Armillaria luteobubalina</name>
    <dbReference type="NCBI Taxonomy" id="153913"/>
    <lineage>
        <taxon>Eukaryota</taxon>
        <taxon>Fungi</taxon>
        <taxon>Dikarya</taxon>
        <taxon>Basidiomycota</taxon>
        <taxon>Agaricomycotina</taxon>
        <taxon>Agaricomycetes</taxon>
        <taxon>Agaricomycetidae</taxon>
        <taxon>Agaricales</taxon>
        <taxon>Marasmiineae</taxon>
        <taxon>Physalacriaceae</taxon>
        <taxon>Armillaria</taxon>
    </lineage>
</organism>
<reference evidence="1" key="1">
    <citation type="submission" date="2023-06" db="EMBL/GenBank/DDBJ databases">
        <authorList>
            <consortium name="Lawrence Berkeley National Laboratory"/>
            <person name="Ahrendt S."/>
            <person name="Sahu N."/>
            <person name="Indic B."/>
            <person name="Wong-Bajracharya J."/>
            <person name="Merenyi Z."/>
            <person name="Ke H.-M."/>
            <person name="Monk M."/>
            <person name="Kocsube S."/>
            <person name="Drula E."/>
            <person name="Lipzen A."/>
            <person name="Balint B."/>
            <person name="Henrissat B."/>
            <person name="Andreopoulos B."/>
            <person name="Martin F.M."/>
            <person name="Harder C.B."/>
            <person name="Rigling D."/>
            <person name="Ford K.L."/>
            <person name="Foster G.D."/>
            <person name="Pangilinan J."/>
            <person name="Papanicolaou A."/>
            <person name="Barry K."/>
            <person name="LaButti K."/>
            <person name="Viragh M."/>
            <person name="Koriabine M."/>
            <person name="Yan M."/>
            <person name="Riley R."/>
            <person name="Champramary S."/>
            <person name="Plett K.L."/>
            <person name="Tsai I.J."/>
            <person name="Slot J."/>
            <person name="Sipos G."/>
            <person name="Plett J."/>
            <person name="Nagy L.G."/>
            <person name="Grigoriev I.V."/>
        </authorList>
    </citation>
    <scope>NUCLEOTIDE SEQUENCE</scope>
    <source>
        <strain evidence="1">HWK02</strain>
    </source>
</reference>
<evidence type="ECO:0000313" key="1">
    <source>
        <dbReference type="EMBL" id="KAK0496547.1"/>
    </source>
</evidence>
<name>A0AA39Q5C6_9AGAR</name>
<dbReference type="SUPFAM" id="SSF53756">
    <property type="entry name" value="UDP-Glycosyltransferase/glycogen phosphorylase"/>
    <property type="match status" value="1"/>
</dbReference>
<sequence length="1534" mass="172481">MYAGIQHNPNTRGQRGVTEISLRREERKASVQSTMISIWILIDTAWEATLLDLPDPLVPANRTFYFKAVKWLGGKHDGYMLAPMKKYLAVRKAQLRTVDEMLVNFQCLFTFGLLESVFERKVPEKLLLSVDSEGNTWRHVQQFSQQYPDRYRRWAERVEEDLTSLETLVYRLASFCASRAEEVAPYFVGMASVAVTVASFRGALFAHGMSAVPKKPGHSFPVSSFFPHIKDAVCSKGRCPLAIKRFLESSIILLEYTGTSKPPIHHGADCTEEACTRNTIDISTYTRKHVMGTCNCAYTKPPISDVYDLLQGGRIPVIQRMPNGTLCITDASKTPYIAISHVWVDGLGSTSEVGLPTCQIERIADLVHTLLPGGAFWIDSVCIPEVRELRKEAIRRMTLTYANARAVLVTDAGIRSRSLSSPLEDTALAILTSGWMQRLWTLQEGLLVKKLIFQLSDGFAPLDNLFPDAVVQWCNPVLSHCLSEIVRFTRRRNPALSSIPDARIEFTDLVRFLVGRWTSRPEDETIAVCGLLNVDPIKFFDVQPSERLKTLLLQLRQLPGDIIFMDCPKMEDEPGFRWTPKSLIRSDSRVGHECRAVCTADGLEAEYCCAQVAQVVRVSAGVPVKLFVKLVPQDQEGTTSQVLNATIERPTRSYAFNTVLLEKYPETGHAWVKGVLGLLSDSDAVSGLRGCEYQERSMFFRSTERAMRKCVAEDSSAAVVVEATLETLRLAEGMGLDVTNLENDSQVLQVSSLRYSMFQMKQYFSWTETVTTINIAHNVKTGFHPTTANKHEIISTRTVSNPTSTKRGRKPFTPLLTIAVLSRVIYGKGVDFLIATAPRIYTAFPDVYFIVDPRPIRLNNFRSVLIRGAIFLNTSLTESFGITILEAACAESLWSLRKMSYIGGYRGSYLKHDPIHALERIKTFYDWAQVAECTEIVYDTVVKSRQMVLCERVKRVVRPSRSLKILLDRMMGLGPFERPIYLIILVGSSSRRTVDAPVDRSMRIRLSVFLLFSNDVKRVGTGHGNSKCSPEKLLSKAAVCQKRSSYESETAGLRPVMQLKEVAAVMARVFAESFKPDDILQEYTWTLPVIQDAEKFQLSLLRELRNGGINETSTCSAMITDLLRLQSYLSQYDLEISRLQSYLPWHDLGISQLKRTLYILSVTKHCINQCSLFYQSSLAPIRRLPVEILGIVFEEACTLPIFGVSSPVTLPTTISICLSTPSVWSNITARHTSDSSSLIARINHYQSMSLNHALTFDFTAAFDKASQKEIASASQIVTPSFLDRCSTGCTKHTASPYSWLARARDLAASVPTSNYHTFFISMLFEFVVEVRRGNKGHPRQLYRGKYQRDEECDIYVIVRPIITNPFFSVSRLTNLEIILTSGSQLPAVILLNDLHYGLLSRPDPPAITSLSLQCVPISDAVLIKILDRIPLLRKLSIIESGRMQRSKHLPVITERYCWINLFEGKWGDGYARTSRFCWVAQEGYNWDSLWERDECADTGKAKTTKGAGNNGNAMVDVFVFVTAQCVLYFRDFGV</sequence>
<dbReference type="Proteomes" id="UP001175228">
    <property type="component" value="Unassembled WGS sequence"/>
</dbReference>
<evidence type="ECO:0008006" key="3">
    <source>
        <dbReference type="Google" id="ProtNLM"/>
    </source>
</evidence>
<protein>
    <recommendedName>
        <fullName evidence="3">Heterokaryon incompatibility domain-containing protein</fullName>
    </recommendedName>
</protein>
<dbReference type="PANTHER" id="PTHR39596">
    <property type="match status" value="1"/>
</dbReference>
<gene>
    <name evidence="1" type="ORF">EDD18DRAFT_1105656</name>
</gene>
<proteinExistence type="predicted"/>
<dbReference type="EMBL" id="JAUEPU010000015">
    <property type="protein sequence ID" value="KAK0496547.1"/>
    <property type="molecule type" value="Genomic_DNA"/>
</dbReference>
<comment type="caution">
    <text evidence="1">The sequence shown here is derived from an EMBL/GenBank/DDBJ whole genome shotgun (WGS) entry which is preliminary data.</text>
</comment>
<dbReference type="PANTHER" id="PTHR39596:SF2">
    <property type="entry name" value="HET DOMAIN PROTEIN (AFU_ORTHOLOGUE AFUA_1G17550)-RELATED"/>
    <property type="match status" value="1"/>
</dbReference>
<evidence type="ECO:0000313" key="2">
    <source>
        <dbReference type="Proteomes" id="UP001175228"/>
    </source>
</evidence>
<accession>A0AA39Q5C6</accession>